<feature type="domain" description="HTH luxR-type" evidence="6">
    <location>
        <begin position="116"/>
        <end position="143"/>
    </location>
</feature>
<dbReference type="InterPro" id="IPR014284">
    <property type="entry name" value="RNA_pol_sigma-70_dom"/>
</dbReference>
<dbReference type="NCBIfam" id="TIGR02937">
    <property type="entry name" value="sigma70-ECF"/>
    <property type="match status" value="1"/>
</dbReference>
<dbReference type="GO" id="GO:0003677">
    <property type="term" value="F:DNA binding"/>
    <property type="evidence" value="ECO:0007669"/>
    <property type="project" value="UniProtKB-KW"/>
</dbReference>
<dbReference type="SUPFAM" id="SSF88659">
    <property type="entry name" value="Sigma3 and sigma4 domains of RNA polymerase sigma factors"/>
    <property type="match status" value="1"/>
</dbReference>
<dbReference type="PANTHER" id="PTHR43133:SF8">
    <property type="entry name" value="RNA POLYMERASE SIGMA FACTOR HI_1459-RELATED"/>
    <property type="match status" value="1"/>
</dbReference>
<dbReference type="InterPro" id="IPR013325">
    <property type="entry name" value="RNA_pol_sigma_r2"/>
</dbReference>
<dbReference type="InterPro" id="IPR039425">
    <property type="entry name" value="RNA_pol_sigma-70-like"/>
</dbReference>
<dbReference type="AlphaFoldDB" id="A0A5D4TW62"/>
<evidence type="ECO:0000256" key="3">
    <source>
        <dbReference type="ARBA" id="ARBA00023082"/>
    </source>
</evidence>
<keyword evidence="4" id="KW-0238">DNA-binding</keyword>
<evidence type="ECO:0000256" key="1">
    <source>
        <dbReference type="ARBA" id="ARBA00010641"/>
    </source>
</evidence>
<dbReference type="OrthoDB" id="2381154at2"/>
<reference evidence="7 8" key="1">
    <citation type="submission" date="2019-08" db="EMBL/GenBank/DDBJ databases">
        <title>Bacillus genomes from the desert of Cuatro Cienegas, Coahuila.</title>
        <authorList>
            <person name="Olmedo-Alvarez G."/>
        </authorList>
    </citation>
    <scope>NUCLEOTIDE SEQUENCE [LARGE SCALE GENOMIC DNA]</scope>
    <source>
        <strain evidence="7 8">CH87b_3T</strain>
    </source>
</reference>
<comment type="similarity">
    <text evidence="1">Belongs to the sigma-70 factor family. ECF subfamily.</text>
</comment>
<organism evidence="7 8">
    <name type="scientific">Rossellomorea aquimaris</name>
    <dbReference type="NCBI Taxonomy" id="189382"/>
    <lineage>
        <taxon>Bacteria</taxon>
        <taxon>Bacillati</taxon>
        <taxon>Bacillota</taxon>
        <taxon>Bacilli</taxon>
        <taxon>Bacillales</taxon>
        <taxon>Bacillaceae</taxon>
        <taxon>Rossellomorea</taxon>
    </lineage>
</organism>
<dbReference type="InterPro" id="IPR036388">
    <property type="entry name" value="WH-like_DNA-bd_sf"/>
</dbReference>
<accession>A0A5D4TW62</accession>
<dbReference type="InterPro" id="IPR000792">
    <property type="entry name" value="Tscrpt_reg_LuxR_C"/>
</dbReference>
<dbReference type="PROSITE" id="PS00622">
    <property type="entry name" value="HTH_LUXR_1"/>
    <property type="match status" value="1"/>
</dbReference>
<dbReference type="SUPFAM" id="SSF88946">
    <property type="entry name" value="Sigma2 domain of RNA polymerase sigma factors"/>
    <property type="match status" value="1"/>
</dbReference>
<protein>
    <submittedName>
        <fullName evidence="7">RNA polymerase sigma factor</fullName>
    </submittedName>
</protein>
<keyword evidence="2" id="KW-0805">Transcription regulation</keyword>
<dbReference type="InterPro" id="IPR013249">
    <property type="entry name" value="RNA_pol_sigma70_r4_t2"/>
</dbReference>
<dbReference type="Gene3D" id="1.10.1740.10">
    <property type="match status" value="1"/>
</dbReference>
<evidence type="ECO:0000256" key="2">
    <source>
        <dbReference type="ARBA" id="ARBA00023015"/>
    </source>
</evidence>
<dbReference type="GO" id="GO:0006352">
    <property type="term" value="P:DNA-templated transcription initiation"/>
    <property type="evidence" value="ECO:0007669"/>
    <property type="project" value="InterPro"/>
</dbReference>
<dbReference type="Proteomes" id="UP000324269">
    <property type="component" value="Unassembled WGS sequence"/>
</dbReference>
<dbReference type="PANTHER" id="PTHR43133">
    <property type="entry name" value="RNA POLYMERASE ECF-TYPE SIGMA FACTO"/>
    <property type="match status" value="1"/>
</dbReference>
<gene>
    <name evidence="7" type="ORF">FZC85_15165</name>
</gene>
<evidence type="ECO:0000256" key="4">
    <source>
        <dbReference type="ARBA" id="ARBA00023125"/>
    </source>
</evidence>
<proteinExistence type="inferred from homology"/>
<dbReference type="CDD" id="cd06171">
    <property type="entry name" value="Sigma70_r4"/>
    <property type="match status" value="1"/>
</dbReference>
<dbReference type="EMBL" id="VTEZ01000004">
    <property type="protein sequence ID" value="TYS84907.1"/>
    <property type="molecule type" value="Genomic_DNA"/>
</dbReference>
<name>A0A5D4TW62_9BACI</name>
<keyword evidence="3" id="KW-0731">Sigma factor</keyword>
<dbReference type="Pfam" id="PF08281">
    <property type="entry name" value="Sigma70_r4_2"/>
    <property type="match status" value="1"/>
</dbReference>
<evidence type="ECO:0000256" key="5">
    <source>
        <dbReference type="ARBA" id="ARBA00023163"/>
    </source>
</evidence>
<dbReference type="GO" id="GO:0016987">
    <property type="term" value="F:sigma factor activity"/>
    <property type="evidence" value="ECO:0007669"/>
    <property type="project" value="UniProtKB-KW"/>
</dbReference>
<dbReference type="Gene3D" id="1.10.10.10">
    <property type="entry name" value="Winged helix-like DNA-binding domain superfamily/Winged helix DNA-binding domain"/>
    <property type="match status" value="1"/>
</dbReference>
<dbReference type="Pfam" id="PF04542">
    <property type="entry name" value="Sigma70_r2"/>
    <property type="match status" value="1"/>
</dbReference>
<keyword evidence="5" id="KW-0804">Transcription</keyword>
<comment type="caution">
    <text evidence="7">The sequence shown here is derived from an EMBL/GenBank/DDBJ whole genome shotgun (WGS) entry which is preliminary data.</text>
</comment>
<dbReference type="InterPro" id="IPR013324">
    <property type="entry name" value="RNA_pol_sigma_r3/r4-like"/>
</dbReference>
<evidence type="ECO:0000313" key="8">
    <source>
        <dbReference type="Proteomes" id="UP000324269"/>
    </source>
</evidence>
<evidence type="ECO:0000259" key="6">
    <source>
        <dbReference type="PROSITE" id="PS00622"/>
    </source>
</evidence>
<evidence type="ECO:0000313" key="7">
    <source>
        <dbReference type="EMBL" id="TYS84907.1"/>
    </source>
</evidence>
<sequence>MIFEELETTILKLYKYCLKLSGSTPEAEDLVQETLLKAYSLMKSKPGRNLSMSFLYTTAKNLFIDGKRKSKDVVCFHEEYHSESYDFTEYDSLLECLFTVLPLKQAMLLTLKDVYGYSSKEIASMLRISDTSVKTALHRARNRLMKGAPYANSDKQLLFEITNSIKESNTLRLFQYYRLLETKYYSASRNSVNTISYVVDPDGNVLEIIS</sequence>
<dbReference type="InterPro" id="IPR007627">
    <property type="entry name" value="RNA_pol_sigma70_r2"/>
</dbReference>